<keyword evidence="2" id="KW-0732">Signal</keyword>
<evidence type="ECO:0000259" key="3">
    <source>
        <dbReference type="PROSITE" id="PS50206"/>
    </source>
</evidence>
<comment type="caution">
    <text evidence="4">The sequence shown here is derived from an EMBL/GenBank/DDBJ whole genome shotgun (WGS) entry which is preliminary data.</text>
</comment>
<proteinExistence type="predicted"/>
<evidence type="ECO:0000313" key="4">
    <source>
        <dbReference type="EMBL" id="RLK46788.1"/>
    </source>
</evidence>
<sequence length="183" mass="20475">MHRFIMTACLALGLGLSGPVLAEDWALTPEETYERVQAEGDELLFIDVRDPVEIMFVGFTDVVHANIPFRMVDTDGWMEQNNHFAMPINDDFADAVGRALEERGLPEDAMIITMCRSGSDRGEPSAEYLRDAGFPNVFYVENGFQGDPASEGEHEGQRVVNGWQNSGLPWSTDMNRDKIYQAP</sequence>
<dbReference type="Pfam" id="PF00581">
    <property type="entry name" value="Rhodanese"/>
    <property type="match status" value="1"/>
</dbReference>
<evidence type="ECO:0000256" key="1">
    <source>
        <dbReference type="SAM" id="MobiDB-lite"/>
    </source>
</evidence>
<dbReference type="GO" id="GO:0016740">
    <property type="term" value="F:transferase activity"/>
    <property type="evidence" value="ECO:0007669"/>
    <property type="project" value="UniProtKB-KW"/>
</dbReference>
<dbReference type="AlphaFoldDB" id="A0A498C213"/>
<name>A0A498C213_9GAMM</name>
<feature type="chain" id="PRO_5019846791" evidence="2">
    <location>
        <begin position="23"/>
        <end position="183"/>
    </location>
</feature>
<dbReference type="InterPro" id="IPR001763">
    <property type="entry name" value="Rhodanese-like_dom"/>
</dbReference>
<accession>A0A498C213</accession>
<gene>
    <name evidence="4" type="ORF">DFR31_2495</name>
</gene>
<dbReference type="SUPFAM" id="SSF52821">
    <property type="entry name" value="Rhodanese/Cell cycle control phosphatase"/>
    <property type="match status" value="1"/>
</dbReference>
<feature type="signal peptide" evidence="2">
    <location>
        <begin position="1"/>
        <end position="22"/>
    </location>
</feature>
<protein>
    <submittedName>
        <fullName evidence="4">Rhodanese-related sulfurtransferase</fullName>
    </submittedName>
</protein>
<feature type="compositionally biased region" description="Polar residues" evidence="1">
    <location>
        <begin position="162"/>
        <end position="173"/>
    </location>
</feature>
<keyword evidence="5" id="KW-1185">Reference proteome</keyword>
<dbReference type="OrthoDB" id="9789585at2"/>
<feature type="region of interest" description="Disordered" evidence="1">
    <location>
        <begin position="146"/>
        <end position="183"/>
    </location>
</feature>
<dbReference type="EMBL" id="RCDA01000005">
    <property type="protein sequence ID" value="RLK46788.1"/>
    <property type="molecule type" value="Genomic_DNA"/>
</dbReference>
<dbReference type="RefSeq" id="WP_121443006.1">
    <property type="nucleotide sequence ID" value="NZ_RCDA01000005.1"/>
</dbReference>
<dbReference type="Gene3D" id="3.40.250.10">
    <property type="entry name" value="Rhodanese-like domain"/>
    <property type="match status" value="1"/>
</dbReference>
<dbReference type="InterPro" id="IPR036873">
    <property type="entry name" value="Rhodanese-like_dom_sf"/>
</dbReference>
<reference evidence="4 5" key="1">
    <citation type="submission" date="2018-10" db="EMBL/GenBank/DDBJ databases">
        <title>Genomic Encyclopedia of Type Strains, Phase IV (KMG-IV): sequencing the most valuable type-strain genomes for metagenomic binning, comparative biology and taxonomic classification.</title>
        <authorList>
            <person name="Goeker M."/>
        </authorList>
    </citation>
    <scope>NUCLEOTIDE SEQUENCE [LARGE SCALE GENOMIC DNA]</scope>
    <source>
        <strain evidence="4 5">DSM 12769</strain>
    </source>
</reference>
<evidence type="ECO:0000256" key="2">
    <source>
        <dbReference type="SAM" id="SignalP"/>
    </source>
</evidence>
<evidence type="ECO:0000313" key="5">
    <source>
        <dbReference type="Proteomes" id="UP000275461"/>
    </source>
</evidence>
<dbReference type="Proteomes" id="UP000275461">
    <property type="component" value="Unassembled WGS sequence"/>
</dbReference>
<dbReference type="PROSITE" id="PS50206">
    <property type="entry name" value="RHODANESE_3"/>
    <property type="match status" value="1"/>
</dbReference>
<feature type="domain" description="Rhodanese" evidence="3">
    <location>
        <begin position="39"/>
        <end position="156"/>
    </location>
</feature>
<keyword evidence="4" id="KW-0808">Transferase</keyword>
<feature type="compositionally biased region" description="Basic and acidic residues" evidence="1">
    <location>
        <begin position="174"/>
        <end position="183"/>
    </location>
</feature>
<organism evidence="4 5">
    <name type="scientific">Alkalispirillum mobile</name>
    <dbReference type="NCBI Taxonomy" id="85925"/>
    <lineage>
        <taxon>Bacteria</taxon>
        <taxon>Pseudomonadati</taxon>
        <taxon>Pseudomonadota</taxon>
        <taxon>Gammaproteobacteria</taxon>
        <taxon>Chromatiales</taxon>
        <taxon>Ectothiorhodospiraceae</taxon>
        <taxon>Alkalispirillum</taxon>
    </lineage>
</organism>